<dbReference type="Pfam" id="PF20431">
    <property type="entry name" value="E_motif"/>
    <property type="match status" value="1"/>
</dbReference>
<reference evidence="4 5" key="1">
    <citation type="submission" date="2020-10" db="EMBL/GenBank/DDBJ databases">
        <title>The Coptis chinensis genome and diversification of protoberbering-type alkaloids.</title>
        <authorList>
            <person name="Wang B."/>
            <person name="Shu S."/>
            <person name="Song C."/>
            <person name="Liu Y."/>
        </authorList>
    </citation>
    <scope>NUCLEOTIDE SEQUENCE [LARGE SCALE GENOMIC DNA]</scope>
    <source>
        <strain evidence="4">HL-2020</strain>
        <tissue evidence="4">Leaf</tissue>
    </source>
</reference>
<dbReference type="PANTHER" id="PTHR47926:SF533">
    <property type="entry name" value="DYW DOMAIN-CONTAINING PROTEIN"/>
    <property type="match status" value="1"/>
</dbReference>
<dbReference type="Gene3D" id="1.25.40.10">
    <property type="entry name" value="Tetratricopeptide repeat domain"/>
    <property type="match status" value="7"/>
</dbReference>
<dbReference type="PANTHER" id="PTHR47926">
    <property type="entry name" value="PENTATRICOPEPTIDE REPEAT-CONTAINING PROTEIN"/>
    <property type="match status" value="1"/>
</dbReference>
<dbReference type="FunFam" id="1.25.40.10:FF:000381">
    <property type="entry name" value="Pentatricopeptide repeat-containing protein"/>
    <property type="match status" value="1"/>
</dbReference>
<dbReference type="NCBIfam" id="TIGR00756">
    <property type="entry name" value="PPR"/>
    <property type="match status" value="4"/>
</dbReference>
<organism evidence="4 5">
    <name type="scientific">Coptis chinensis</name>
    <dbReference type="NCBI Taxonomy" id="261450"/>
    <lineage>
        <taxon>Eukaryota</taxon>
        <taxon>Viridiplantae</taxon>
        <taxon>Streptophyta</taxon>
        <taxon>Embryophyta</taxon>
        <taxon>Tracheophyta</taxon>
        <taxon>Spermatophyta</taxon>
        <taxon>Magnoliopsida</taxon>
        <taxon>Ranunculales</taxon>
        <taxon>Ranunculaceae</taxon>
        <taxon>Coptidoideae</taxon>
        <taxon>Coptis</taxon>
    </lineage>
</organism>
<dbReference type="FunFam" id="1.25.40.10:FF:000288">
    <property type="entry name" value="Pentatricopeptide repeat-containing protein At4g02750"/>
    <property type="match status" value="1"/>
</dbReference>
<evidence type="ECO:0000259" key="3">
    <source>
        <dbReference type="Pfam" id="PF14432"/>
    </source>
</evidence>
<accession>A0A835LQL0</accession>
<feature type="repeat" description="PPR" evidence="2">
    <location>
        <begin position="207"/>
        <end position="241"/>
    </location>
</feature>
<evidence type="ECO:0000313" key="4">
    <source>
        <dbReference type="EMBL" id="KAF9603805.1"/>
    </source>
</evidence>
<dbReference type="InterPro" id="IPR032867">
    <property type="entry name" value="DYW_dom"/>
</dbReference>
<proteinExistence type="predicted"/>
<keyword evidence="1" id="KW-0677">Repeat</keyword>
<gene>
    <name evidence="4" type="ORF">IFM89_037939</name>
</gene>
<evidence type="ECO:0000313" key="5">
    <source>
        <dbReference type="Proteomes" id="UP000631114"/>
    </source>
</evidence>
<dbReference type="Proteomes" id="UP000631114">
    <property type="component" value="Unassembled WGS sequence"/>
</dbReference>
<dbReference type="PROSITE" id="PS51375">
    <property type="entry name" value="PPR"/>
    <property type="match status" value="5"/>
</dbReference>
<protein>
    <recommendedName>
        <fullName evidence="3">DYW domain-containing protein</fullName>
    </recommendedName>
</protein>
<dbReference type="GO" id="GO:0003723">
    <property type="term" value="F:RNA binding"/>
    <property type="evidence" value="ECO:0007669"/>
    <property type="project" value="InterPro"/>
</dbReference>
<dbReference type="InterPro" id="IPR046960">
    <property type="entry name" value="PPR_At4g14850-like_plant"/>
</dbReference>
<evidence type="ECO:0000256" key="1">
    <source>
        <dbReference type="ARBA" id="ARBA00022737"/>
    </source>
</evidence>
<dbReference type="Pfam" id="PF13812">
    <property type="entry name" value="PPR_3"/>
    <property type="match status" value="1"/>
</dbReference>
<dbReference type="Pfam" id="PF14432">
    <property type="entry name" value="DYW_deaminase"/>
    <property type="match status" value="1"/>
</dbReference>
<comment type="caution">
    <text evidence="4">The sequence shown here is derived from an EMBL/GenBank/DDBJ whole genome shotgun (WGS) entry which is preliminary data.</text>
</comment>
<evidence type="ECO:0000256" key="2">
    <source>
        <dbReference type="PROSITE-ProRule" id="PRU00708"/>
    </source>
</evidence>
<dbReference type="InterPro" id="IPR002885">
    <property type="entry name" value="PPR_rpt"/>
</dbReference>
<name>A0A835LQL0_9MAGN</name>
<feature type="repeat" description="PPR" evidence="2">
    <location>
        <begin position="308"/>
        <end position="343"/>
    </location>
</feature>
<dbReference type="AlphaFoldDB" id="A0A835LQL0"/>
<feature type="repeat" description="PPR" evidence="2">
    <location>
        <begin position="5"/>
        <end position="39"/>
    </location>
</feature>
<feature type="repeat" description="PPR" evidence="2">
    <location>
        <begin position="409"/>
        <end position="443"/>
    </location>
</feature>
<dbReference type="InterPro" id="IPR046848">
    <property type="entry name" value="E_motif"/>
</dbReference>
<dbReference type="InterPro" id="IPR011990">
    <property type="entry name" value="TPR-like_helical_dom_sf"/>
</dbReference>
<dbReference type="EMBL" id="JADFTS010000006">
    <property type="protein sequence ID" value="KAF9603805.1"/>
    <property type="molecule type" value="Genomic_DNA"/>
</dbReference>
<feature type="domain" description="DYW" evidence="3">
    <location>
        <begin position="784"/>
        <end position="875"/>
    </location>
</feature>
<dbReference type="Pfam" id="PF01535">
    <property type="entry name" value="PPR"/>
    <property type="match status" value="6"/>
</dbReference>
<dbReference type="OrthoDB" id="607373at2759"/>
<feature type="repeat" description="PPR" evidence="2">
    <location>
        <begin position="511"/>
        <end position="545"/>
    </location>
</feature>
<dbReference type="FunFam" id="1.25.40.10:FF:000073">
    <property type="entry name" value="Pentatricopeptide repeat-containing protein chloroplastic"/>
    <property type="match status" value="3"/>
</dbReference>
<sequence length="1068" mass="119037">MPQRSESSWSTMLSGYVRAGLYDEAVELFREMWGQGIEPNGFILASLLTACNRSEGMVLHGSQVHGLVVKFGLLSNVFVSTALLNFYGSYGFTAEACSFFKEMPEKNIVSWTSFMVSFSTNDPKEVLKIYERMKREGVKCNANSFSTIISSCGLLEDQVMGRQVLAHVIVTGFASNVSVANALISMFGCFGCVESACFVFDRMVERDSISWNSMITVYSHNQLCEESLKCFRWMRHAKVKPTSTSLSSMILACSNVDNIKWGMGIHDMVVKFGFDSNLCVCNTLLTMYSESGRCEHAVRLFQEIPGKDVISWNTMLASYVQNGDYQDALEFFSMLYTTNGIRTHVTFASVLTACSHREALTEGKIIHALIFREGLHENLLLGNALITMYGKCGVMGYAENIFQSMPQHDVVTWNTVIGGHLDNEESQKAVKYFKLMREDGISANYITIVNVLGSFSASEDLLNYGMSVHAHTVITGFEQDSYVRNSLLTMYAKCGDLNSSNFIFERLDTQNAVSWNAMIAANAHHGCGEDALKLFAKMHRARLDFDQFSFSGGLAASANLGLLEEGQQLHNLIIKTGFDSDLHVTNAAMDMYGKCGEMEEDQDQTMLPLFLFSACNHGGLVEEGLAHYASMTKEFGVPPGIEHCVCIIDLLGRSGRLNDAEKFVKEMPVPPNDLVWRSLLSASRTHNNMELGRKAANHLLELDPSDDSAYVLLSNVCAVNGLWEDVDNIRRRMTSSKIKKQPACSWVKVNNKVSSFKIGDQSHPQAVQIHGKLKDLKMMIKEAGYVPDTSFALHDTDEEQKEHNLWNHSERLALAFSLIGTPEGSTIRIFKNLRVCGDCHSVYKFVSSVVQRKIVLRDPYRFHHFSGGNCSCSDYCLEALVRLVSQLAGTSASQVHGCQFVAGYVDGSVRLFDIHMPEMLVCTTRAHKQRVERVMGVDFQPGLDSGKLTSDGGNLDKAIASSNDRADFLVSFPQSPLRSHCCRWHPYFPNLRLKKKVLLRKFITGEKFGPQSERIKARMVEVFRGHGLDYDVDGLTEFLVEAAKKVGIEGVAEFLDDPNKGVQEVYSP</sequence>
<dbReference type="GO" id="GO:0009451">
    <property type="term" value="P:RNA modification"/>
    <property type="evidence" value="ECO:0007669"/>
    <property type="project" value="InterPro"/>
</dbReference>
<keyword evidence="5" id="KW-1185">Reference proteome</keyword>
<dbReference type="Pfam" id="PF13041">
    <property type="entry name" value="PPR_2"/>
    <property type="match status" value="2"/>
</dbReference>
<dbReference type="GO" id="GO:0008270">
    <property type="term" value="F:zinc ion binding"/>
    <property type="evidence" value="ECO:0007669"/>
    <property type="project" value="InterPro"/>
</dbReference>